<evidence type="ECO:0000313" key="2">
    <source>
        <dbReference type="EMBL" id="EFF41211.1"/>
    </source>
</evidence>
<comment type="caution">
    <text evidence="2">The sequence shown here is derived from an EMBL/GenBank/DDBJ whole genome shotgun (WGS) entry which is preliminary data.</text>
</comment>
<keyword evidence="1" id="KW-0812">Transmembrane</keyword>
<keyword evidence="1" id="KW-0472">Membrane</keyword>
<dbReference type="Proteomes" id="UP000004757">
    <property type="component" value="Unassembled WGS sequence"/>
</dbReference>
<dbReference type="eggNOG" id="ENOG5031YAM">
    <property type="taxonomic scope" value="Bacteria"/>
</dbReference>
<proteinExistence type="predicted"/>
<evidence type="ECO:0000256" key="1">
    <source>
        <dbReference type="SAM" id="Phobius"/>
    </source>
</evidence>
<keyword evidence="1" id="KW-1133">Transmembrane helix</keyword>
<dbReference type="RefSeq" id="WP_005683831.1">
    <property type="nucleotide sequence ID" value="NZ_ADNC01000027.1"/>
</dbReference>
<organism evidence="2 3">
    <name type="scientific">Mycoplasmopsis alligatoris A21JP2</name>
    <dbReference type="NCBI Taxonomy" id="747682"/>
    <lineage>
        <taxon>Bacteria</taxon>
        <taxon>Bacillati</taxon>
        <taxon>Mycoplasmatota</taxon>
        <taxon>Mycoplasmoidales</taxon>
        <taxon>Metamycoplasmataceae</taxon>
        <taxon>Mycoplasmopsis</taxon>
    </lineage>
</organism>
<evidence type="ECO:0000313" key="3">
    <source>
        <dbReference type="Proteomes" id="UP000004757"/>
    </source>
</evidence>
<sequence>MPYMVVMFTALAIIILLFIACAIWIINLINTRSSIGTIHFVIDTKEKRVFRNSPKTKNLSIIFDAEKSKFNQNTYISIDEFYEFFSKNTIEQIDEILTQKFDKTNTINFELNPKYKKKYTFLEAIVNIIAPRNKKQFTYDYKLTIFPKENDKFYCSIDWDVKRIKKLKVIKIDISTQIVKHNRGPYLVICGLLKPFFLIHDINSYLIKNLLNRLDLKSSDTKYYVKNGILFFIYKKPKEKKIEKLKYKISKINEYIEFDPLLNSIAMTDVRQIIDLDNLNEEMNKFSFQLFNLKVNNKSLDHVYYSFHNSWLDNKFSEFMTSFLNYQENNINQKYQIVESYIKNYSSGNSTTMKVIQVKVKNVSEQDYKFFNQIPYLKFIYEESWNEYILKKQNISKNTIIPISQENFIRFQETKNLKVLPTYLIYSFNNDFYFDQLKEKIIDLKKKNVPTALYVKNINKPLLNLINIAKIKILVISKDITKYINDTSVFYDCLNVLHITKSNDVFLLYELNNLSIDPHIVKKAGITGYFEPLL</sequence>
<name>D4XX01_9BACT</name>
<feature type="transmembrane region" description="Helical" evidence="1">
    <location>
        <begin position="6"/>
        <end position="29"/>
    </location>
</feature>
<reference evidence="2 3" key="1">
    <citation type="submission" date="2010-03" db="EMBL/GenBank/DDBJ databases">
        <authorList>
            <person name="Glass J.I."/>
            <person name="Benders G.A."/>
            <person name="Durkin A.S."/>
            <person name="Farmerie W.G."/>
            <person name="Hlavinka K."/>
            <person name="Hostetler J."/>
            <person name="Jackson J."/>
            <person name="May M.A."/>
            <person name="Miller R.H."/>
            <person name="Paralanov V."/>
            <person name="Radune D."/>
            <person name="Szczypinski B."/>
            <person name="Brown D.R."/>
        </authorList>
    </citation>
    <scope>NUCLEOTIDE SEQUENCE [LARGE SCALE GENOMIC DNA]</scope>
    <source>
        <strain evidence="2 3">A21JP2</strain>
    </source>
</reference>
<keyword evidence="3" id="KW-1185">Reference proteome</keyword>
<protein>
    <submittedName>
        <fullName evidence="2">Uncharacterized protein</fullName>
    </submittedName>
</protein>
<dbReference type="AlphaFoldDB" id="D4XX01"/>
<dbReference type="STRING" id="747682.MALL_0263"/>
<accession>D4XX01</accession>
<gene>
    <name evidence="2" type="ORF">MALL_0263</name>
</gene>
<dbReference type="NCBIfam" id="NF045955">
    <property type="entry name" value="MHO_4530_fam"/>
    <property type="match status" value="1"/>
</dbReference>
<dbReference type="EMBL" id="ADNC01000027">
    <property type="protein sequence ID" value="EFF41211.1"/>
    <property type="molecule type" value="Genomic_DNA"/>
</dbReference>
<dbReference type="OrthoDB" id="401165at2"/>